<evidence type="ECO:0000313" key="3">
    <source>
        <dbReference type="Proteomes" id="UP000058925"/>
    </source>
</evidence>
<dbReference type="Proteomes" id="UP000058925">
    <property type="component" value="Chromosome"/>
</dbReference>
<accession>A0A654LU48</accession>
<dbReference type="NCBIfam" id="NF011470">
    <property type="entry name" value="PRK14887.1"/>
    <property type="match status" value="1"/>
</dbReference>
<dbReference type="GeneID" id="60420885"/>
<evidence type="ECO:0000313" key="2">
    <source>
        <dbReference type="EMBL" id="ALI34954.1"/>
    </source>
</evidence>
<dbReference type="RefSeq" id="WP_196817519.1">
    <property type="nucleotide sequence ID" value="NZ_CP012850.1"/>
</dbReference>
<keyword evidence="3" id="KW-1185">Reference proteome</keyword>
<reference evidence="3" key="1">
    <citation type="submission" date="2015-10" db="EMBL/GenBank/DDBJ databases">
        <title>Niche specialization of a soil ammonia-oxidizing archaeon, Candidatus Nitrosocosmicus oleophilus.</title>
        <authorList>
            <person name="Jung M.-Y."/>
            <person name="Rhee S.-K."/>
        </authorList>
    </citation>
    <scope>NUCLEOTIDE SEQUENCE [LARGE SCALE GENOMIC DNA]</scope>
    <source>
        <strain evidence="3">MY3</strain>
    </source>
</reference>
<dbReference type="OrthoDB" id="9848at2157"/>
<dbReference type="InterPro" id="IPR015419">
    <property type="entry name" value="CTAG/Pcc1"/>
</dbReference>
<evidence type="ECO:0008006" key="4">
    <source>
        <dbReference type="Google" id="ProtNLM"/>
    </source>
</evidence>
<evidence type="ECO:0000256" key="1">
    <source>
        <dbReference type="ARBA" id="ARBA00007073"/>
    </source>
</evidence>
<dbReference type="KEGG" id="taa:NMY3_00745"/>
<dbReference type="Gene3D" id="3.30.310.50">
    <property type="entry name" value="Alpha-D-phosphohexomutase, C-terminal domain"/>
    <property type="match status" value="1"/>
</dbReference>
<name>A0A654LU48_9ARCH</name>
<sequence length="102" mass="11550">MESFKAKILIYFDVEQKNHNKGFFPPNNDDGDILKKPLNSIFVALKGDIQSTPDFDTNVTVSTENNYIILSISGNNVSKFRASLLSFLRLVDLAYSILYIDK</sequence>
<gene>
    <name evidence="2" type="ORF">NMY3_00745</name>
</gene>
<comment type="similarity">
    <text evidence="1">Belongs to the CTAG/PCC1 family.</text>
</comment>
<dbReference type="AlphaFoldDB" id="A0A654LU48"/>
<dbReference type="Pfam" id="PF09341">
    <property type="entry name" value="Pcc1"/>
    <property type="match status" value="1"/>
</dbReference>
<organism evidence="2 3">
    <name type="scientific">Candidatus Nitrosocosmicus oleophilus</name>
    <dbReference type="NCBI Taxonomy" id="1353260"/>
    <lineage>
        <taxon>Archaea</taxon>
        <taxon>Nitrososphaerota</taxon>
        <taxon>Nitrososphaeria</taxon>
        <taxon>Nitrososphaerales</taxon>
        <taxon>Nitrososphaeraceae</taxon>
        <taxon>Candidatus Nitrosocosmicus</taxon>
    </lineage>
</organism>
<proteinExistence type="inferred from homology"/>
<protein>
    <recommendedName>
        <fullName evidence="4">Transcription factor Pcc1</fullName>
    </recommendedName>
</protein>
<dbReference type="EMBL" id="CP012850">
    <property type="protein sequence ID" value="ALI34954.1"/>
    <property type="molecule type" value="Genomic_DNA"/>
</dbReference>